<dbReference type="RefSeq" id="WP_147743506.1">
    <property type="nucleotide sequence ID" value="NZ_VRUR01000002.1"/>
</dbReference>
<dbReference type="Pfam" id="PF13302">
    <property type="entry name" value="Acetyltransf_3"/>
    <property type="match status" value="1"/>
</dbReference>
<gene>
    <name evidence="2" type="ORF">FVB32_09145</name>
</gene>
<name>A0A5C8V0W0_9FLAO</name>
<evidence type="ECO:0000313" key="2">
    <source>
        <dbReference type="EMBL" id="TXN34759.1"/>
    </source>
</evidence>
<dbReference type="AlphaFoldDB" id="A0A5C8V0W0"/>
<organism evidence="2 3">
    <name type="scientific">Flagellimonas hymeniacidonis</name>
    <dbReference type="NCBI Taxonomy" id="2603628"/>
    <lineage>
        <taxon>Bacteria</taxon>
        <taxon>Pseudomonadati</taxon>
        <taxon>Bacteroidota</taxon>
        <taxon>Flavobacteriia</taxon>
        <taxon>Flavobacteriales</taxon>
        <taxon>Flavobacteriaceae</taxon>
        <taxon>Flagellimonas</taxon>
    </lineage>
</organism>
<protein>
    <submittedName>
        <fullName evidence="2">GNAT family N-acetyltransferase</fullName>
    </submittedName>
</protein>
<dbReference type="Gene3D" id="3.40.630.30">
    <property type="match status" value="1"/>
</dbReference>
<proteinExistence type="predicted"/>
<sequence length="171" mass="19618">MDLQPILKNDLVRIRPLSPKDFKKLYQAASDDLIWEQHPDRDRGTLSGFVSFFSESLKSKGALLIEDQKTGITIGSSRYKILLDYNGAVEIGWTFLSRKYWGGTYNASIKELMVHHAFKFVSQVILFVDSDNLRSQKAIEKLDFIRKDQLIINRGSGQAKNDMVYSINRVQ</sequence>
<comment type="caution">
    <text evidence="2">The sequence shown here is derived from an EMBL/GenBank/DDBJ whole genome shotgun (WGS) entry which is preliminary data.</text>
</comment>
<dbReference type="Proteomes" id="UP000321456">
    <property type="component" value="Unassembled WGS sequence"/>
</dbReference>
<keyword evidence="2" id="KW-0808">Transferase</keyword>
<dbReference type="SUPFAM" id="SSF55729">
    <property type="entry name" value="Acyl-CoA N-acyltransferases (Nat)"/>
    <property type="match status" value="1"/>
</dbReference>
<keyword evidence="3" id="KW-1185">Reference proteome</keyword>
<reference evidence="2 3" key="1">
    <citation type="submission" date="2019-08" db="EMBL/GenBank/DDBJ databases">
        <title>Professor.</title>
        <authorList>
            <person name="Park J.S."/>
        </authorList>
    </citation>
    <scope>NUCLEOTIDE SEQUENCE [LARGE SCALE GENOMIC DNA]</scope>
    <source>
        <strain evidence="2 3">176CP5-101</strain>
    </source>
</reference>
<dbReference type="PANTHER" id="PTHR43610:SF1">
    <property type="entry name" value="N-ACETYLTRANSFERASE DOMAIN-CONTAINING PROTEIN"/>
    <property type="match status" value="1"/>
</dbReference>
<evidence type="ECO:0000259" key="1">
    <source>
        <dbReference type="Pfam" id="PF13302"/>
    </source>
</evidence>
<feature type="domain" description="N-acetyltransferase" evidence="1">
    <location>
        <begin position="13"/>
        <end position="144"/>
    </location>
</feature>
<accession>A0A5C8V0W0</accession>
<dbReference type="EMBL" id="VRUR01000002">
    <property type="protein sequence ID" value="TXN34759.1"/>
    <property type="molecule type" value="Genomic_DNA"/>
</dbReference>
<dbReference type="InterPro" id="IPR000182">
    <property type="entry name" value="GNAT_dom"/>
</dbReference>
<dbReference type="InterPro" id="IPR016181">
    <property type="entry name" value="Acyl_CoA_acyltransferase"/>
</dbReference>
<evidence type="ECO:0000313" key="3">
    <source>
        <dbReference type="Proteomes" id="UP000321456"/>
    </source>
</evidence>
<dbReference type="GO" id="GO:0016747">
    <property type="term" value="F:acyltransferase activity, transferring groups other than amino-acyl groups"/>
    <property type="evidence" value="ECO:0007669"/>
    <property type="project" value="InterPro"/>
</dbReference>
<dbReference type="PANTHER" id="PTHR43610">
    <property type="entry name" value="BLL6696 PROTEIN"/>
    <property type="match status" value="1"/>
</dbReference>